<dbReference type="SUPFAM" id="SSF56784">
    <property type="entry name" value="HAD-like"/>
    <property type="match status" value="1"/>
</dbReference>
<dbReference type="EMBL" id="JALJEJ010000002">
    <property type="protein sequence ID" value="MCJ8209084.1"/>
    <property type="molecule type" value="Genomic_DNA"/>
</dbReference>
<reference evidence="3" key="1">
    <citation type="submission" date="2022-04" db="EMBL/GenBank/DDBJ databases">
        <title>Mucilaginibacter sp. RS28 isolated from freshwater.</title>
        <authorList>
            <person name="Ko S.-R."/>
        </authorList>
    </citation>
    <scope>NUCLEOTIDE SEQUENCE</scope>
    <source>
        <strain evidence="3">RS28</strain>
    </source>
</reference>
<gene>
    <name evidence="3" type="ORF">MUY27_05140</name>
</gene>
<evidence type="ECO:0000256" key="1">
    <source>
        <dbReference type="ARBA" id="ARBA00022801"/>
    </source>
</evidence>
<name>A0A9X2B7Y5_9SPHI</name>
<sequence>MIKALIIDLDNTVYPAKSIGEELFQPIISLMDEYKESLSTEDLDKAKQELTRTPFQKVADKFGFPEEFKKKGVEILKHRKYDKPFDAYPDYPTLAGLNIDKFLVTFGFVTLQNSKIDQLGVRGHFKKIYIVDPEETHETKKEVFQKIMDEFGYKPEELLAIGDDMESEIKAAKALGIPTYLFDAENRYQPGETDYYAKDYQLLKGLLKQ</sequence>
<proteinExistence type="predicted"/>
<dbReference type="Proteomes" id="UP001139450">
    <property type="component" value="Unassembled WGS sequence"/>
</dbReference>
<dbReference type="InterPro" id="IPR051400">
    <property type="entry name" value="HAD-like_hydrolase"/>
</dbReference>
<comment type="caution">
    <text evidence="3">The sequence shown here is derived from an EMBL/GenBank/DDBJ whole genome shotgun (WGS) entry which is preliminary data.</text>
</comment>
<dbReference type="Gene3D" id="1.10.150.520">
    <property type="match status" value="1"/>
</dbReference>
<dbReference type="InterPro" id="IPR023214">
    <property type="entry name" value="HAD_sf"/>
</dbReference>
<keyword evidence="1 3" id="KW-0378">Hydrolase</keyword>
<dbReference type="Pfam" id="PF00702">
    <property type="entry name" value="Hydrolase"/>
    <property type="match status" value="1"/>
</dbReference>
<dbReference type="InterPro" id="IPR036412">
    <property type="entry name" value="HAD-like_sf"/>
</dbReference>
<protein>
    <submittedName>
        <fullName evidence="3">HAD hydrolase-like protein</fullName>
    </submittedName>
</protein>
<dbReference type="AlphaFoldDB" id="A0A9X2B7Y5"/>
<evidence type="ECO:0000256" key="2">
    <source>
        <dbReference type="ARBA" id="ARBA00022842"/>
    </source>
</evidence>
<dbReference type="Gene3D" id="3.40.50.1000">
    <property type="entry name" value="HAD superfamily/HAD-like"/>
    <property type="match status" value="1"/>
</dbReference>
<dbReference type="RefSeq" id="WP_245128918.1">
    <property type="nucleotide sequence ID" value="NZ_JALJEJ010000002.1"/>
</dbReference>
<organism evidence="3 4">
    <name type="scientific">Mucilaginibacter straminoryzae</name>
    <dbReference type="NCBI Taxonomy" id="2932774"/>
    <lineage>
        <taxon>Bacteria</taxon>
        <taxon>Pseudomonadati</taxon>
        <taxon>Bacteroidota</taxon>
        <taxon>Sphingobacteriia</taxon>
        <taxon>Sphingobacteriales</taxon>
        <taxon>Sphingobacteriaceae</taxon>
        <taxon>Mucilaginibacter</taxon>
    </lineage>
</organism>
<keyword evidence="4" id="KW-1185">Reference proteome</keyword>
<evidence type="ECO:0000313" key="4">
    <source>
        <dbReference type="Proteomes" id="UP001139450"/>
    </source>
</evidence>
<dbReference type="PANTHER" id="PTHR46470">
    <property type="entry name" value="N-ACYLNEURAMINATE-9-PHOSPHATASE"/>
    <property type="match status" value="1"/>
</dbReference>
<keyword evidence="2" id="KW-0460">Magnesium</keyword>
<accession>A0A9X2B7Y5</accession>
<dbReference type="GO" id="GO:0016787">
    <property type="term" value="F:hydrolase activity"/>
    <property type="evidence" value="ECO:0007669"/>
    <property type="project" value="UniProtKB-KW"/>
</dbReference>
<evidence type="ECO:0000313" key="3">
    <source>
        <dbReference type="EMBL" id="MCJ8209084.1"/>
    </source>
</evidence>